<dbReference type="GO" id="GO:0045454">
    <property type="term" value="P:cell redox homeostasis"/>
    <property type="evidence" value="ECO:0007669"/>
    <property type="project" value="TreeGrafter"/>
</dbReference>
<dbReference type="InterPro" id="IPR003779">
    <property type="entry name" value="CMD-like"/>
</dbReference>
<feature type="disulfide bond" description="Interchain (with AhpC); in linked form" evidence="6">
    <location>
        <position position="118"/>
    </location>
</feature>
<dbReference type="SUPFAM" id="SSF69118">
    <property type="entry name" value="AhpD-like"/>
    <property type="match status" value="1"/>
</dbReference>
<feature type="active site" description="Proton donor" evidence="6">
    <location>
        <position position="115"/>
    </location>
</feature>
<keyword evidence="5 6" id="KW-0676">Redox-active center</keyword>
<dbReference type="PANTHER" id="PTHR33930:SF7">
    <property type="entry name" value="ALKYL HYDROPEROXIDE REDUCTASE AHPD"/>
    <property type="match status" value="1"/>
</dbReference>
<evidence type="ECO:0000256" key="2">
    <source>
        <dbReference type="ARBA" id="ARBA00022862"/>
    </source>
</evidence>
<feature type="active site" description="Cysteine sulfenic acid (-SOH) intermediate" evidence="6">
    <location>
        <position position="118"/>
    </location>
</feature>
<comment type="catalytic activity">
    <reaction evidence="6">
        <text>N(6)-[(R)-dihydrolipoyl]-L-lysyl-[lipoyl-carrier protein] + a hydroperoxide = N(6)-[(R)-lipoyl]-L-lysyl-[lipoyl-carrier protein] + an alcohol + H2O</text>
        <dbReference type="Rhea" id="RHEA:62636"/>
        <dbReference type="Rhea" id="RHEA-COMP:10502"/>
        <dbReference type="Rhea" id="RHEA-COMP:16355"/>
        <dbReference type="ChEBI" id="CHEBI:15377"/>
        <dbReference type="ChEBI" id="CHEBI:30879"/>
        <dbReference type="ChEBI" id="CHEBI:35924"/>
        <dbReference type="ChEBI" id="CHEBI:83099"/>
        <dbReference type="ChEBI" id="CHEBI:83100"/>
        <dbReference type="EC" id="1.11.1.28"/>
    </reaction>
</comment>
<dbReference type="RefSeq" id="WP_310361381.1">
    <property type="nucleotide sequence ID" value="NZ_JAVDYB010000001.1"/>
</dbReference>
<feature type="disulfide bond" evidence="6">
    <location>
        <begin position="115"/>
        <end position="118"/>
    </location>
</feature>
<dbReference type="HAMAP" id="MF_01676">
    <property type="entry name" value="AhpD"/>
    <property type="match status" value="1"/>
</dbReference>
<dbReference type="NCBIfam" id="TIGR00778">
    <property type="entry name" value="ahpD_dom"/>
    <property type="match status" value="1"/>
</dbReference>
<evidence type="ECO:0000256" key="5">
    <source>
        <dbReference type="ARBA" id="ARBA00023284"/>
    </source>
</evidence>
<comment type="caution">
    <text evidence="8">The sequence shown here is derived from an EMBL/GenBank/DDBJ whole genome shotgun (WGS) entry which is preliminary data.</text>
</comment>
<dbReference type="EC" id="1.11.1.28" evidence="6"/>
<dbReference type="Proteomes" id="UP001183643">
    <property type="component" value="Unassembled WGS sequence"/>
</dbReference>
<dbReference type="InterPro" id="IPR029032">
    <property type="entry name" value="AhpD-like"/>
</dbReference>
<dbReference type="GO" id="GO:0032843">
    <property type="term" value="F:hydroperoxide reductase activity"/>
    <property type="evidence" value="ECO:0007669"/>
    <property type="project" value="InterPro"/>
</dbReference>
<dbReference type="GO" id="GO:0006979">
    <property type="term" value="P:response to oxidative stress"/>
    <property type="evidence" value="ECO:0007669"/>
    <property type="project" value="InterPro"/>
</dbReference>
<keyword evidence="1 6" id="KW-0575">Peroxidase</keyword>
<sequence>MNLGRVLLDTPLTEARVWGAALACAIAARNATVIRVFAAEAAARLAPPAVEQAKAAASIMAMNNVHYRATHLLGGARRPARLRMRAITTPALAAAGVTKADFELWCLAVSAIAGCEVCLHNHDQGVRRAGLTAQDVHEALRIAAVVHAAAVTRDAVEALG</sequence>
<comment type="subunit">
    <text evidence="6">Homotrimer.</text>
</comment>
<dbReference type="AlphaFoldDB" id="A0AAE3YGH9"/>
<accession>A0AAE3YGH9</accession>
<evidence type="ECO:0000259" key="7">
    <source>
        <dbReference type="Pfam" id="PF02627"/>
    </source>
</evidence>
<dbReference type="Gene3D" id="1.20.1290.10">
    <property type="entry name" value="AhpD-like"/>
    <property type="match status" value="1"/>
</dbReference>
<dbReference type="InterPro" id="IPR004674">
    <property type="entry name" value="AhpD"/>
</dbReference>
<organism evidence="8 9">
    <name type="scientific">Catenuloplanes atrovinosus</name>
    <dbReference type="NCBI Taxonomy" id="137266"/>
    <lineage>
        <taxon>Bacteria</taxon>
        <taxon>Bacillati</taxon>
        <taxon>Actinomycetota</taxon>
        <taxon>Actinomycetes</taxon>
        <taxon>Micromonosporales</taxon>
        <taxon>Micromonosporaceae</taxon>
        <taxon>Catenuloplanes</taxon>
    </lineage>
</organism>
<comment type="function">
    <text evidence="6">Antioxidant protein with alkyl hydroperoxidase activity. Required for the reduction of the AhpC active site cysteine residues and for the regeneration of the AhpC enzyme activity.</text>
</comment>
<feature type="domain" description="Carboxymuconolactone decarboxylase-like" evidence="7">
    <location>
        <begin position="91"/>
        <end position="159"/>
    </location>
</feature>
<dbReference type="GO" id="GO:0015036">
    <property type="term" value="F:disulfide oxidoreductase activity"/>
    <property type="evidence" value="ECO:0007669"/>
    <property type="project" value="TreeGrafter"/>
</dbReference>
<keyword evidence="9" id="KW-1185">Reference proteome</keyword>
<comment type="similarity">
    <text evidence="6">Belongs to the AhpD family.</text>
</comment>
<evidence type="ECO:0000256" key="1">
    <source>
        <dbReference type="ARBA" id="ARBA00022559"/>
    </source>
</evidence>
<evidence type="ECO:0000313" key="8">
    <source>
        <dbReference type="EMBL" id="MDR7273244.1"/>
    </source>
</evidence>
<dbReference type="EMBL" id="JAVDYB010000001">
    <property type="protein sequence ID" value="MDR7273244.1"/>
    <property type="molecule type" value="Genomic_DNA"/>
</dbReference>
<proteinExistence type="inferred from homology"/>
<name>A0AAE3YGH9_9ACTN</name>
<evidence type="ECO:0000256" key="4">
    <source>
        <dbReference type="ARBA" id="ARBA00023157"/>
    </source>
</evidence>
<reference evidence="8" key="1">
    <citation type="submission" date="2023-07" db="EMBL/GenBank/DDBJ databases">
        <title>Sequencing the genomes of 1000 actinobacteria strains.</title>
        <authorList>
            <person name="Klenk H.-P."/>
        </authorList>
    </citation>
    <scope>NUCLEOTIDE SEQUENCE</scope>
    <source>
        <strain evidence="8">DSM 44707</strain>
    </source>
</reference>
<dbReference type="Pfam" id="PF02627">
    <property type="entry name" value="CMD"/>
    <property type="match status" value="1"/>
</dbReference>
<evidence type="ECO:0000313" key="9">
    <source>
        <dbReference type="Proteomes" id="UP001183643"/>
    </source>
</evidence>
<evidence type="ECO:0000256" key="6">
    <source>
        <dbReference type="HAMAP-Rule" id="MF_01676"/>
    </source>
</evidence>
<keyword evidence="4 6" id="KW-1015">Disulfide bond</keyword>
<keyword evidence="2 6" id="KW-0049">Antioxidant</keyword>
<evidence type="ECO:0000256" key="3">
    <source>
        <dbReference type="ARBA" id="ARBA00023002"/>
    </source>
</evidence>
<gene>
    <name evidence="6" type="primary">ahpD</name>
    <name evidence="8" type="ORF">J2S41_000022</name>
</gene>
<protein>
    <recommendedName>
        <fullName evidence="6">Alkyl hydroperoxide reductase AhpD</fullName>
        <ecNumber evidence="6">1.11.1.28</ecNumber>
    </recommendedName>
    <alternativeName>
        <fullName evidence="6">Alkylhydroperoxidase AhpD</fullName>
    </alternativeName>
</protein>
<dbReference type="InterPro" id="IPR004675">
    <property type="entry name" value="AhpD_core"/>
</dbReference>
<dbReference type="PANTHER" id="PTHR33930">
    <property type="entry name" value="ALKYL HYDROPEROXIDE REDUCTASE AHPD"/>
    <property type="match status" value="1"/>
</dbReference>
<dbReference type="GO" id="GO:0051920">
    <property type="term" value="F:peroxiredoxin activity"/>
    <property type="evidence" value="ECO:0007669"/>
    <property type="project" value="InterPro"/>
</dbReference>
<keyword evidence="3 6" id="KW-0560">Oxidoreductase</keyword>